<protein>
    <submittedName>
        <fullName evidence="1">Uncharacterized protein</fullName>
    </submittedName>
</protein>
<proteinExistence type="predicted"/>
<sequence>MPDLFVFEKFLPAFSLNGNSMIHIFYDKFLRIELEEELFVPLIV</sequence>
<comment type="caution">
    <text evidence="1">The sequence shown here is derived from an EMBL/GenBank/DDBJ whole genome shotgun (WGS) entry which is preliminary data.</text>
</comment>
<dbReference type="EMBL" id="JXJU01000002">
    <property type="protein sequence ID" value="PCS00987.1"/>
    <property type="molecule type" value="Genomic_DNA"/>
</dbReference>
<dbReference type="Proteomes" id="UP000218181">
    <property type="component" value="Unassembled WGS sequence"/>
</dbReference>
<evidence type="ECO:0000313" key="2">
    <source>
        <dbReference type="Proteomes" id="UP000218181"/>
    </source>
</evidence>
<dbReference type="AlphaFoldDB" id="A0A2A5RNQ8"/>
<gene>
    <name evidence="1" type="ORF">RT41_GL000777</name>
</gene>
<keyword evidence="2" id="KW-1185">Reference proteome</keyword>
<name>A0A2A5RNQ8_9LACT</name>
<accession>A0A2A5RNQ8</accession>
<reference evidence="1 2" key="1">
    <citation type="submission" date="2014-12" db="EMBL/GenBank/DDBJ databases">
        <title>Draft genome sequences of 10 type strains of Lactococcus.</title>
        <authorList>
            <person name="Sun Z."/>
            <person name="Zhong Z."/>
            <person name="Liu W."/>
            <person name="Zhang W."/>
            <person name="Zhang H."/>
        </authorList>
    </citation>
    <scope>NUCLEOTIDE SEQUENCE [LARGE SCALE GENOMIC DNA]</scope>
    <source>
        <strain evidence="1 2">JCM 16395</strain>
    </source>
</reference>
<organism evidence="1 2">
    <name type="scientific">Lactococcus fujiensis JCM 16395</name>
    <dbReference type="NCBI Taxonomy" id="1291764"/>
    <lineage>
        <taxon>Bacteria</taxon>
        <taxon>Bacillati</taxon>
        <taxon>Bacillota</taxon>
        <taxon>Bacilli</taxon>
        <taxon>Lactobacillales</taxon>
        <taxon>Streptococcaceae</taxon>
        <taxon>Lactococcus</taxon>
    </lineage>
</organism>
<evidence type="ECO:0000313" key="1">
    <source>
        <dbReference type="EMBL" id="PCS00987.1"/>
    </source>
</evidence>